<protein>
    <submittedName>
        <fullName evidence="1">Uncharacterized protein</fullName>
    </submittedName>
</protein>
<dbReference type="PANTHER" id="PTHR33474">
    <property type="entry name" value="TRANSMEMBRANE PROTEIN"/>
    <property type="match status" value="1"/>
</dbReference>
<evidence type="ECO:0000313" key="1">
    <source>
        <dbReference type="EMBL" id="JAE34092.1"/>
    </source>
</evidence>
<dbReference type="PANTHER" id="PTHR33474:SF2">
    <property type="entry name" value="TRANSMEMBRANE PROTEIN"/>
    <property type="match status" value="1"/>
</dbReference>
<proteinExistence type="predicted"/>
<reference evidence="1" key="2">
    <citation type="journal article" date="2015" name="Data Brief">
        <title>Shoot transcriptome of the giant reed, Arundo donax.</title>
        <authorList>
            <person name="Barrero R.A."/>
            <person name="Guerrero F.D."/>
            <person name="Moolhuijzen P."/>
            <person name="Goolsby J.A."/>
            <person name="Tidwell J."/>
            <person name="Bellgard S.E."/>
            <person name="Bellgard M.I."/>
        </authorList>
    </citation>
    <scope>NUCLEOTIDE SEQUENCE</scope>
    <source>
        <tissue evidence="1">Shoot tissue taken approximately 20 cm above the soil surface</tissue>
    </source>
</reference>
<organism evidence="1">
    <name type="scientific">Arundo donax</name>
    <name type="common">Giant reed</name>
    <name type="synonym">Donax arundinaceus</name>
    <dbReference type="NCBI Taxonomy" id="35708"/>
    <lineage>
        <taxon>Eukaryota</taxon>
        <taxon>Viridiplantae</taxon>
        <taxon>Streptophyta</taxon>
        <taxon>Embryophyta</taxon>
        <taxon>Tracheophyta</taxon>
        <taxon>Spermatophyta</taxon>
        <taxon>Magnoliopsida</taxon>
        <taxon>Liliopsida</taxon>
        <taxon>Poales</taxon>
        <taxon>Poaceae</taxon>
        <taxon>PACMAD clade</taxon>
        <taxon>Arundinoideae</taxon>
        <taxon>Arundineae</taxon>
        <taxon>Arundo</taxon>
    </lineage>
</organism>
<dbReference type="AlphaFoldDB" id="A0A0A9HBI8"/>
<name>A0A0A9HBI8_ARUDO</name>
<sequence>MASQVAGYLTSPHRPAKSQRLVTRSCSFELAGMARLAPRSLLLILLALHLLVASAHAARFTRSHRMTMVEAPALQGAEDSAQDNWRSNAVIEEMFGRMALQITDYPSSGPNDRHTPKAPGP</sequence>
<reference evidence="1" key="1">
    <citation type="submission" date="2014-09" db="EMBL/GenBank/DDBJ databases">
        <authorList>
            <person name="Magalhaes I.L.F."/>
            <person name="Oliveira U."/>
            <person name="Santos F.R."/>
            <person name="Vidigal T.H.D.A."/>
            <person name="Brescovit A.D."/>
            <person name="Santos A.J."/>
        </authorList>
    </citation>
    <scope>NUCLEOTIDE SEQUENCE</scope>
    <source>
        <tissue evidence="1">Shoot tissue taken approximately 20 cm above the soil surface</tissue>
    </source>
</reference>
<dbReference type="EMBL" id="GBRH01163804">
    <property type="protein sequence ID" value="JAE34092.1"/>
    <property type="molecule type" value="Transcribed_RNA"/>
</dbReference>
<accession>A0A0A9HBI8</accession>